<dbReference type="Pfam" id="PF13801">
    <property type="entry name" value="Metal_resist"/>
    <property type="match status" value="1"/>
</dbReference>
<feature type="compositionally biased region" description="Basic and acidic residues" evidence="1">
    <location>
        <begin position="27"/>
        <end position="37"/>
    </location>
</feature>
<dbReference type="EMBL" id="UINC01215232">
    <property type="protein sequence ID" value="SVE40834.1"/>
    <property type="molecule type" value="Genomic_DNA"/>
</dbReference>
<name>A0A383D938_9ZZZZ</name>
<dbReference type="InterPro" id="IPR025961">
    <property type="entry name" value="Metal_resist"/>
</dbReference>
<feature type="non-terminal residue" evidence="2">
    <location>
        <position position="1"/>
    </location>
</feature>
<reference evidence="2" key="1">
    <citation type="submission" date="2018-05" db="EMBL/GenBank/DDBJ databases">
        <authorList>
            <person name="Lanie J.A."/>
            <person name="Ng W.-L."/>
            <person name="Kazmierczak K.M."/>
            <person name="Andrzejewski T.M."/>
            <person name="Davidsen T.M."/>
            <person name="Wayne K.J."/>
            <person name="Tettelin H."/>
            <person name="Glass J.I."/>
            <person name="Rusch D."/>
            <person name="Podicherti R."/>
            <person name="Tsui H.-C.T."/>
            <person name="Winkler M.E."/>
        </authorList>
    </citation>
    <scope>NUCLEOTIDE SEQUENCE</scope>
</reference>
<feature type="compositionally biased region" description="Basic and acidic residues" evidence="1">
    <location>
        <begin position="133"/>
        <end position="151"/>
    </location>
</feature>
<dbReference type="Gene3D" id="1.20.120.1490">
    <property type="match status" value="1"/>
</dbReference>
<accession>A0A383D938</accession>
<evidence type="ECO:0008006" key="3">
    <source>
        <dbReference type="Google" id="ProtNLM"/>
    </source>
</evidence>
<sequence>MNRKMKVLSVSLLVIALWVEPVTAQKEHADQNSDRLRRSPIGSVDLSDAQREQMRTLRFDQEKDSARLRADQEVAQIELREVLNEINPNAAAAAAAAGKVNEARSAIFQREIAFQVAMKHVLTTEQQAQLQKNMRERRGRVSEDVKRRALG</sequence>
<evidence type="ECO:0000256" key="1">
    <source>
        <dbReference type="SAM" id="MobiDB-lite"/>
    </source>
</evidence>
<feature type="region of interest" description="Disordered" evidence="1">
    <location>
        <begin position="27"/>
        <end position="47"/>
    </location>
</feature>
<dbReference type="AlphaFoldDB" id="A0A383D938"/>
<evidence type="ECO:0000313" key="2">
    <source>
        <dbReference type="EMBL" id="SVE40834.1"/>
    </source>
</evidence>
<feature type="region of interest" description="Disordered" evidence="1">
    <location>
        <begin position="130"/>
        <end position="151"/>
    </location>
</feature>
<organism evidence="2">
    <name type="scientific">marine metagenome</name>
    <dbReference type="NCBI Taxonomy" id="408172"/>
    <lineage>
        <taxon>unclassified sequences</taxon>
        <taxon>metagenomes</taxon>
        <taxon>ecological metagenomes</taxon>
    </lineage>
</organism>
<proteinExistence type="predicted"/>
<feature type="non-terminal residue" evidence="2">
    <location>
        <position position="151"/>
    </location>
</feature>
<gene>
    <name evidence="2" type="ORF">METZ01_LOCUS493688</name>
</gene>
<protein>
    <recommendedName>
        <fullName evidence="3">Periplasmic heavy metal sensor</fullName>
    </recommendedName>
</protein>